<reference evidence="2" key="1">
    <citation type="submission" date="2023-10" db="EMBL/GenBank/DDBJ databases">
        <title>Genome Sequence of the Bacteria from From Gut Wall in Crohn's Disease.</title>
        <authorList>
            <person name="Rodriguez-Palacios A."/>
        </authorList>
    </citation>
    <scope>NUCLEOTIDE SEQUENCE</scope>
    <source>
        <strain evidence="2">CavFT-hAR58</strain>
    </source>
</reference>
<keyword evidence="1" id="KW-0812">Transmembrane</keyword>
<accession>A0AAE4RWF8</accession>
<keyword evidence="1" id="KW-0472">Membrane</keyword>
<feature type="transmembrane region" description="Helical" evidence="1">
    <location>
        <begin position="110"/>
        <end position="132"/>
    </location>
</feature>
<sequence>MKSPFLQNLDELPGPVWLFGAYGMTRLGEWSFALLMQCVNGNLRLDGLTAGMQLLGLAGALLPVALLCSLALRKSYGLPLVRWYAGLRVLVHGVAVIAPLVAGYDPEVSGGYAGLVRTEVLNLVRGGLWFGFLCWLERSQTLARLMPAAKRRALWWAVVPMAALALFGM</sequence>
<dbReference type="EMBL" id="JAWDES010000003">
    <property type="protein sequence ID" value="MDU0258797.1"/>
    <property type="molecule type" value="Genomic_DNA"/>
</dbReference>
<feature type="transmembrane region" description="Helical" evidence="1">
    <location>
        <begin position="50"/>
        <end position="72"/>
    </location>
</feature>
<proteinExistence type="predicted"/>
<organism evidence="2 3">
    <name type="scientific">Alistipes finegoldii</name>
    <dbReference type="NCBI Taxonomy" id="214856"/>
    <lineage>
        <taxon>Bacteria</taxon>
        <taxon>Pseudomonadati</taxon>
        <taxon>Bacteroidota</taxon>
        <taxon>Bacteroidia</taxon>
        <taxon>Bacteroidales</taxon>
        <taxon>Rikenellaceae</taxon>
        <taxon>Alistipes</taxon>
    </lineage>
</organism>
<dbReference type="AlphaFoldDB" id="A0AAE4RWF8"/>
<dbReference type="RefSeq" id="WP_014774926.1">
    <property type="nucleotide sequence ID" value="NZ_BAAFKU010000008.1"/>
</dbReference>
<feature type="transmembrane region" description="Helical" evidence="1">
    <location>
        <begin position="84"/>
        <end position="104"/>
    </location>
</feature>
<evidence type="ECO:0000256" key="1">
    <source>
        <dbReference type="SAM" id="Phobius"/>
    </source>
</evidence>
<evidence type="ECO:0000313" key="3">
    <source>
        <dbReference type="Proteomes" id="UP001181347"/>
    </source>
</evidence>
<keyword evidence="1" id="KW-1133">Transmembrane helix</keyword>
<protein>
    <submittedName>
        <fullName evidence="2">Uncharacterized protein</fullName>
    </submittedName>
</protein>
<name>A0AAE4RWF8_9BACT</name>
<dbReference type="Proteomes" id="UP001181347">
    <property type="component" value="Unassembled WGS sequence"/>
</dbReference>
<gene>
    <name evidence="2" type="ORF">RVH17_01470</name>
</gene>
<comment type="caution">
    <text evidence="2">The sequence shown here is derived from an EMBL/GenBank/DDBJ whole genome shotgun (WGS) entry which is preliminary data.</text>
</comment>
<evidence type="ECO:0000313" key="2">
    <source>
        <dbReference type="EMBL" id="MDU0258797.1"/>
    </source>
</evidence>